<protein>
    <submittedName>
        <fullName evidence="1">Uncharacterized protein</fullName>
    </submittedName>
</protein>
<accession>A0A1N6NAU6</accession>
<dbReference type="OrthoDB" id="8564953at2"/>
<dbReference type="RefSeq" id="WP_076600239.1">
    <property type="nucleotide sequence ID" value="NZ_FTMD01000001.1"/>
</dbReference>
<organism evidence="1 2">
    <name type="scientific">Aromatoleum tolulyticum</name>
    <dbReference type="NCBI Taxonomy" id="34027"/>
    <lineage>
        <taxon>Bacteria</taxon>
        <taxon>Pseudomonadati</taxon>
        <taxon>Pseudomonadota</taxon>
        <taxon>Betaproteobacteria</taxon>
        <taxon>Rhodocyclales</taxon>
        <taxon>Rhodocyclaceae</taxon>
        <taxon>Aromatoleum</taxon>
    </lineage>
</organism>
<reference evidence="2" key="1">
    <citation type="submission" date="2017-01" db="EMBL/GenBank/DDBJ databases">
        <authorList>
            <person name="Varghese N."/>
            <person name="Submissions S."/>
        </authorList>
    </citation>
    <scope>NUCLEOTIDE SEQUENCE [LARGE SCALE GENOMIC DNA]</scope>
    <source>
        <strain evidence="2">ATCC 51758</strain>
    </source>
</reference>
<dbReference type="AlphaFoldDB" id="A0A1N6NAU6"/>
<proteinExistence type="predicted"/>
<dbReference type="Proteomes" id="UP000186819">
    <property type="component" value="Unassembled WGS sequence"/>
</dbReference>
<gene>
    <name evidence="1" type="ORF">SAMN05421829_101208</name>
</gene>
<evidence type="ECO:0000313" key="2">
    <source>
        <dbReference type="Proteomes" id="UP000186819"/>
    </source>
</evidence>
<evidence type="ECO:0000313" key="1">
    <source>
        <dbReference type="EMBL" id="SIP89191.1"/>
    </source>
</evidence>
<name>A0A1N6NAU6_9RHOO</name>
<keyword evidence="2" id="KW-1185">Reference proteome</keyword>
<sequence length="69" mass="7776">MVTIMDMTTGKVIGEPPEEYGDEVLNANWLPPQPEVAAGLQEVEHASHEAQKPPIDVEHFLEAVYRYQE</sequence>
<dbReference type="EMBL" id="FTMD01000001">
    <property type="protein sequence ID" value="SIP89191.1"/>
    <property type="molecule type" value="Genomic_DNA"/>
</dbReference>